<evidence type="ECO:0000313" key="3">
    <source>
        <dbReference type="Proteomes" id="UP001187192"/>
    </source>
</evidence>
<sequence length="79" mass="8620">MEIATETEIVSHRSPYQILPRMEIRISKASRMPSPELTDGAPTRSSAPPSSTVEDPGSSSRRHCKSSTVAVFTATREFA</sequence>
<reference evidence="2" key="1">
    <citation type="submission" date="2023-07" db="EMBL/GenBank/DDBJ databases">
        <title>draft genome sequence of fig (Ficus carica).</title>
        <authorList>
            <person name="Takahashi T."/>
            <person name="Nishimura K."/>
        </authorList>
    </citation>
    <scope>NUCLEOTIDE SEQUENCE</scope>
</reference>
<organism evidence="2 3">
    <name type="scientific">Ficus carica</name>
    <name type="common">Common fig</name>
    <dbReference type="NCBI Taxonomy" id="3494"/>
    <lineage>
        <taxon>Eukaryota</taxon>
        <taxon>Viridiplantae</taxon>
        <taxon>Streptophyta</taxon>
        <taxon>Embryophyta</taxon>
        <taxon>Tracheophyta</taxon>
        <taxon>Spermatophyta</taxon>
        <taxon>Magnoliopsida</taxon>
        <taxon>eudicotyledons</taxon>
        <taxon>Gunneridae</taxon>
        <taxon>Pentapetalae</taxon>
        <taxon>rosids</taxon>
        <taxon>fabids</taxon>
        <taxon>Rosales</taxon>
        <taxon>Moraceae</taxon>
        <taxon>Ficeae</taxon>
        <taxon>Ficus</taxon>
    </lineage>
</organism>
<proteinExistence type="predicted"/>
<dbReference type="Proteomes" id="UP001187192">
    <property type="component" value="Unassembled WGS sequence"/>
</dbReference>
<evidence type="ECO:0000313" key="2">
    <source>
        <dbReference type="EMBL" id="GMN49537.1"/>
    </source>
</evidence>
<keyword evidence="3" id="KW-1185">Reference proteome</keyword>
<name>A0AA88AEH6_FICCA</name>
<feature type="compositionally biased region" description="Low complexity" evidence="1">
    <location>
        <begin position="41"/>
        <end position="52"/>
    </location>
</feature>
<gene>
    <name evidence="2" type="ORF">TIFTF001_018700</name>
</gene>
<accession>A0AA88AEH6</accession>
<feature type="region of interest" description="Disordered" evidence="1">
    <location>
        <begin position="28"/>
        <end position="67"/>
    </location>
</feature>
<comment type="caution">
    <text evidence="2">The sequence shown here is derived from an EMBL/GenBank/DDBJ whole genome shotgun (WGS) entry which is preliminary data.</text>
</comment>
<dbReference type="AlphaFoldDB" id="A0AA88AEH6"/>
<dbReference type="EMBL" id="BTGU01000031">
    <property type="protein sequence ID" value="GMN49537.1"/>
    <property type="molecule type" value="Genomic_DNA"/>
</dbReference>
<evidence type="ECO:0000256" key="1">
    <source>
        <dbReference type="SAM" id="MobiDB-lite"/>
    </source>
</evidence>
<protein>
    <submittedName>
        <fullName evidence="2">Uncharacterized protein</fullName>
    </submittedName>
</protein>